<protein>
    <submittedName>
        <fullName evidence="1">Uncharacterized protein</fullName>
    </submittedName>
</protein>
<proteinExistence type="predicted"/>
<sequence length="354" mass="37497">MSEEKSSQCLPSQVTINIGTSGVKINDDGQPSAPAVDLTKYVTREAADSLYAPRTQVEALSSVATAAQATADGAKALAGKALTKEAADATYTPKTQTAAMGDSIRTARAVADEAKAAAGAALTKAAADGAYASKGQVSAMGDSIRATRSAAEQTKADGEATKRIAEHAEELTQALARNLAVFPRVLRLDKGQAVPAGTPLGTVIVRTERAISNADDLFPPIGEWPKISAAETGDGVRLDFKHPALAPGLDQLKSSEGRWEMTLTYSFPGGNFGEEEARVNLWTARRYQEEGHPPQVDQGSKIADLTVRKGDHLDLKLTIEPKKVDDKIGDVWGIWMDAPIPVLYVHDLAIRKLA</sequence>
<name>A0A8S5LH03_9CAUD</name>
<organism evidence="1">
    <name type="scientific">Myoviridae sp. cte0t5</name>
    <dbReference type="NCBI Taxonomy" id="2823549"/>
    <lineage>
        <taxon>Viruses</taxon>
        <taxon>Duplodnaviria</taxon>
        <taxon>Heunggongvirae</taxon>
        <taxon>Uroviricota</taxon>
        <taxon>Caudoviricetes</taxon>
    </lineage>
</organism>
<reference evidence="1" key="1">
    <citation type="journal article" date="2021" name="Proc. Natl. Acad. Sci. U.S.A.">
        <title>A Catalog of Tens of Thousands of Viruses from Human Metagenomes Reveals Hidden Associations with Chronic Diseases.</title>
        <authorList>
            <person name="Tisza M.J."/>
            <person name="Buck C.B."/>
        </authorList>
    </citation>
    <scope>NUCLEOTIDE SEQUENCE</scope>
    <source>
        <strain evidence="1">Cte0t5</strain>
    </source>
</reference>
<accession>A0A8S5LH03</accession>
<evidence type="ECO:0000313" key="1">
    <source>
        <dbReference type="EMBL" id="DAD69270.1"/>
    </source>
</evidence>
<dbReference type="EMBL" id="BK014717">
    <property type="protein sequence ID" value="DAD69270.1"/>
    <property type="molecule type" value="Genomic_DNA"/>
</dbReference>